<dbReference type="InterPro" id="IPR043151">
    <property type="entry name" value="BAH_sf"/>
</dbReference>
<feature type="domain" description="BAH" evidence="11">
    <location>
        <begin position="459"/>
        <end position="582"/>
    </location>
</feature>
<dbReference type="PANTHER" id="PTHR16062:SF21">
    <property type="entry name" value="CHROMATIN STRUCTURE-REMODELING COMPLEX SUBUNIT RSC1-RELATED"/>
    <property type="match status" value="1"/>
</dbReference>
<dbReference type="PROSITE" id="PS50014">
    <property type="entry name" value="BROMODOMAIN_2"/>
    <property type="match status" value="1"/>
</dbReference>
<evidence type="ECO:0000256" key="3">
    <source>
        <dbReference type="ARBA" id="ARBA00022853"/>
    </source>
</evidence>
<dbReference type="GO" id="GO:0003682">
    <property type="term" value="F:chromatin binding"/>
    <property type="evidence" value="ECO:0007669"/>
    <property type="project" value="InterPro"/>
</dbReference>
<feature type="compositionally biased region" description="Low complexity" evidence="9">
    <location>
        <begin position="696"/>
        <end position="733"/>
    </location>
</feature>
<evidence type="ECO:0000256" key="7">
    <source>
        <dbReference type="ARBA" id="ARBA00023242"/>
    </source>
</evidence>
<feature type="domain" description="Bromo" evidence="10">
    <location>
        <begin position="52"/>
        <end position="122"/>
    </location>
</feature>
<keyword evidence="13" id="KW-1185">Reference proteome</keyword>
<evidence type="ECO:0000256" key="9">
    <source>
        <dbReference type="SAM" id="MobiDB-lite"/>
    </source>
</evidence>
<dbReference type="InterPro" id="IPR036427">
    <property type="entry name" value="Bromodomain-like_sf"/>
</dbReference>
<dbReference type="Pfam" id="PF01426">
    <property type="entry name" value="BAH"/>
    <property type="match status" value="1"/>
</dbReference>
<dbReference type="Pfam" id="PF00439">
    <property type="entry name" value="Bromodomain"/>
    <property type="match status" value="1"/>
</dbReference>
<dbReference type="GO" id="GO:0006338">
    <property type="term" value="P:chromatin remodeling"/>
    <property type="evidence" value="ECO:0007669"/>
    <property type="project" value="InterPro"/>
</dbReference>
<dbReference type="Gene3D" id="2.30.30.490">
    <property type="match status" value="1"/>
</dbReference>
<evidence type="ECO:0000256" key="6">
    <source>
        <dbReference type="ARBA" id="ARBA00023163"/>
    </source>
</evidence>
<dbReference type="SMART" id="SM00297">
    <property type="entry name" value="BROMO"/>
    <property type="match status" value="2"/>
</dbReference>
<feature type="compositionally biased region" description="Low complexity" evidence="9">
    <location>
        <begin position="652"/>
        <end position="670"/>
    </location>
</feature>
<dbReference type="SMART" id="SM00439">
    <property type="entry name" value="BAH"/>
    <property type="match status" value="1"/>
</dbReference>
<dbReference type="PANTHER" id="PTHR16062">
    <property type="entry name" value="SWI/SNF-RELATED"/>
    <property type="match status" value="1"/>
</dbReference>
<feature type="region of interest" description="Disordered" evidence="9">
    <location>
        <begin position="147"/>
        <end position="241"/>
    </location>
</feature>
<evidence type="ECO:0000256" key="1">
    <source>
        <dbReference type="ARBA" id="ARBA00004123"/>
    </source>
</evidence>
<keyword evidence="6" id="KW-0804">Transcription</keyword>
<feature type="region of interest" description="Disordered" evidence="9">
    <location>
        <begin position="820"/>
        <end position="853"/>
    </location>
</feature>
<dbReference type="AlphaFoldDB" id="A0AAF0Y8B4"/>
<keyword evidence="7" id="KW-0539">Nucleus</keyword>
<keyword evidence="4" id="KW-0805">Transcription regulation</keyword>
<dbReference type="InterPro" id="IPR037382">
    <property type="entry name" value="Rsc/polybromo"/>
</dbReference>
<evidence type="ECO:0000256" key="5">
    <source>
        <dbReference type="ARBA" id="ARBA00023117"/>
    </source>
</evidence>
<dbReference type="Proteomes" id="UP000827549">
    <property type="component" value="Chromosome 4"/>
</dbReference>
<feature type="region of interest" description="Disordered" evidence="9">
    <location>
        <begin position="1"/>
        <end position="24"/>
    </location>
</feature>
<comment type="subcellular location">
    <subcellularLocation>
        <location evidence="1">Nucleus</location>
    </subcellularLocation>
</comment>
<evidence type="ECO:0000313" key="13">
    <source>
        <dbReference type="Proteomes" id="UP000827549"/>
    </source>
</evidence>
<dbReference type="CDD" id="cd04369">
    <property type="entry name" value="Bromodomain"/>
    <property type="match status" value="1"/>
</dbReference>
<feature type="compositionally biased region" description="Low complexity" evidence="9">
    <location>
        <begin position="188"/>
        <end position="208"/>
    </location>
</feature>
<protein>
    <submittedName>
        <fullName evidence="12">Chromatin structure-remodeling complex subunit rsc1</fullName>
    </submittedName>
</protein>
<keyword evidence="3" id="KW-0156">Chromatin regulator</keyword>
<dbReference type="SUPFAM" id="SSF47370">
    <property type="entry name" value="Bromodomain"/>
    <property type="match status" value="2"/>
</dbReference>
<gene>
    <name evidence="12" type="primary">rsc1</name>
    <name evidence="12" type="ORF">LOC62_04G005585</name>
</gene>
<dbReference type="GO" id="GO:0016586">
    <property type="term" value="C:RSC-type complex"/>
    <property type="evidence" value="ECO:0007669"/>
    <property type="project" value="InterPro"/>
</dbReference>
<feature type="compositionally biased region" description="Low complexity" evidence="9">
    <location>
        <begin position="167"/>
        <end position="179"/>
    </location>
</feature>
<evidence type="ECO:0000259" key="11">
    <source>
        <dbReference type="PROSITE" id="PS51038"/>
    </source>
</evidence>
<evidence type="ECO:0000313" key="12">
    <source>
        <dbReference type="EMBL" id="WOO82083.1"/>
    </source>
</evidence>
<name>A0AAF0Y8B4_9TREE</name>
<evidence type="ECO:0000256" key="4">
    <source>
        <dbReference type="ARBA" id="ARBA00023015"/>
    </source>
</evidence>
<keyword evidence="5 8" id="KW-0103">Bromodomain</keyword>
<dbReference type="EMBL" id="CP086717">
    <property type="protein sequence ID" value="WOO82083.1"/>
    <property type="molecule type" value="Genomic_DNA"/>
</dbReference>
<dbReference type="RefSeq" id="XP_062628115.1">
    <property type="nucleotide sequence ID" value="XM_062772131.1"/>
</dbReference>
<evidence type="ECO:0000256" key="8">
    <source>
        <dbReference type="PROSITE-ProRule" id="PRU00035"/>
    </source>
</evidence>
<sequence length="883" mass="95545">MPPKSRSHPRAAAAKATVVPATYPGKKDGGMEEAQWTACRDILDNVYKAKDGSRRMCDIFRELPDEDEYADYYETIPEPECLDQIATRLGQQTFASPELFFKQLQLVFLNAKHYNEENSMVYNDAEKLEGQVKEAWRARAAEGIFASADPTHKAARGRKPKGERTSATPTPTTPAAAPPVIHLRVPRPEAAAAAPAAAPKAAEPAKPTPTRETRGARASLSGQGKPAEPAKPAVPQNTSTLSDADTRIVAVVDAKLPLWEGPKAVLPGDPAPGGLLGSGWWGEAAPEYERKALATTSYKQRIRSVAEAIAGYVDPSRKVLSEVFSRLPAVTEIPFLPSSSHLSFSAILSAAQGGQYTTLRDFDNDMVRLFEKARRWFKPGSNDYGAALTLQRLYNALTAPYPLELKNDAVPGPNATRFASLPYGPGSGAAAGEAGYAVTTTRIPKRDRQFTEEARHKGVSYRVGDYVHLINPDSGARPIVGQIFKTFVPTVGLATHHVTVCWYSRPEETVHPAEQSFYENEVFKTGNFCDHPVADIIEKIAVQPADSAVRGRPNPPAFFPGWPRYVCRARYIDKASLFIPIKNWRVIIPEEIRSSNPTTVVPFERPITLTKVKSPYLMGVHGTGSLGRPKRQPTPADDEEEEAATAYGLPTAASRRAAEAQQQARQHQVAPVTPAQGGYPSQAAGPSRAQQVQQRGAPAYPSPGAAAAAAQAGANRAVAQPGQPGQQWQQRPPTASQAPSRPAYVHTLALAMGGPQVLDQVALKEYLPADTARLFEQDARNAVLWFSGMPLPQGAIEVPAAAPHSLEYLSFLAKRKRGASTTEARPNKRFNTDAGLLEPDADAEGSEAEADEDGDLTRFWWAKGQTPEQVLAGLREVVQGKTA</sequence>
<dbReference type="PROSITE" id="PS51038">
    <property type="entry name" value="BAH"/>
    <property type="match status" value="1"/>
</dbReference>
<reference evidence="12" key="1">
    <citation type="submission" date="2023-10" db="EMBL/GenBank/DDBJ databases">
        <authorList>
            <person name="Noh H."/>
        </authorList>
    </citation>
    <scope>NUCLEOTIDE SEQUENCE</scope>
    <source>
        <strain evidence="12">DUCC4014</strain>
    </source>
</reference>
<proteinExistence type="predicted"/>
<dbReference type="InterPro" id="IPR001025">
    <property type="entry name" value="BAH_dom"/>
</dbReference>
<feature type="region of interest" description="Disordered" evidence="9">
    <location>
        <begin position="618"/>
        <end position="741"/>
    </location>
</feature>
<organism evidence="12 13">
    <name type="scientific">Vanrija pseudolonga</name>
    <dbReference type="NCBI Taxonomy" id="143232"/>
    <lineage>
        <taxon>Eukaryota</taxon>
        <taxon>Fungi</taxon>
        <taxon>Dikarya</taxon>
        <taxon>Basidiomycota</taxon>
        <taxon>Agaricomycotina</taxon>
        <taxon>Tremellomycetes</taxon>
        <taxon>Trichosporonales</taxon>
        <taxon>Trichosporonaceae</taxon>
        <taxon>Vanrija</taxon>
    </lineage>
</organism>
<feature type="compositionally biased region" description="Low complexity" evidence="9">
    <location>
        <begin position="11"/>
        <end position="22"/>
    </location>
</feature>
<keyword evidence="2" id="KW-0677">Repeat</keyword>
<accession>A0AAF0Y8B4</accession>
<dbReference type="GeneID" id="87808814"/>
<evidence type="ECO:0000256" key="2">
    <source>
        <dbReference type="ARBA" id="ARBA00022737"/>
    </source>
</evidence>
<evidence type="ECO:0000259" key="10">
    <source>
        <dbReference type="PROSITE" id="PS50014"/>
    </source>
</evidence>
<dbReference type="GO" id="GO:0006368">
    <property type="term" value="P:transcription elongation by RNA polymerase II"/>
    <property type="evidence" value="ECO:0007669"/>
    <property type="project" value="TreeGrafter"/>
</dbReference>
<dbReference type="InterPro" id="IPR001487">
    <property type="entry name" value="Bromodomain"/>
</dbReference>
<dbReference type="Gene3D" id="1.20.920.10">
    <property type="entry name" value="Bromodomain-like"/>
    <property type="match status" value="2"/>
</dbReference>
<feature type="compositionally biased region" description="Acidic residues" evidence="9">
    <location>
        <begin position="839"/>
        <end position="853"/>
    </location>
</feature>